<accession>A0A1C7M0J0</accession>
<evidence type="ECO:0000313" key="3">
    <source>
        <dbReference type="Proteomes" id="UP000092993"/>
    </source>
</evidence>
<dbReference type="AlphaFoldDB" id="A0A1C7M0J0"/>
<dbReference type="PROSITE" id="PS51257">
    <property type="entry name" value="PROKAR_LIPOPROTEIN"/>
    <property type="match status" value="1"/>
</dbReference>
<comment type="caution">
    <text evidence="2">The sequence shown here is derived from an EMBL/GenBank/DDBJ whole genome shotgun (WGS) entry which is preliminary data.</text>
</comment>
<name>A0A1C7M0J0_GRIFR</name>
<evidence type="ECO:0000313" key="2">
    <source>
        <dbReference type="EMBL" id="OBZ69946.1"/>
    </source>
</evidence>
<dbReference type="Proteomes" id="UP000092993">
    <property type="component" value="Unassembled WGS sequence"/>
</dbReference>
<feature type="region of interest" description="Disordered" evidence="1">
    <location>
        <begin position="38"/>
        <end position="64"/>
    </location>
</feature>
<keyword evidence="3" id="KW-1185">Reference proteome</keyword>
<reference evidence="2 3" key="1">
    <citation type="submission" date="2016-03" db="EMBL/GenBank/DDBJ databases">
        <title>Whole genome sequencing of Grifola frondosa 9006-11.</title>
        <authorList>
            <person name="Min B."/>
            <person name="Park H."/>
            <person name="Kim J.-G."/>
            <person name="Cho H."/>
            <person name="Oh Y.-L."/>
            <person name="Kong W.-S."/>
            <person name="Choi I.-G."/>
        </authorList>
    </citation>
    <scope>NUCLEOTIDE SEQUENCE [LARGE SCALE GENOMIC DNA]</scope>
    <source>
        <strain evidence="2 3">9006-11</strain>
    </source>
</reference>
<organism evidence="2 3">
    <name type="scientific">Grifola frondosa</name>
    <name type="common">Maitake</name>
    <name type="synonym">Polyporus frondosus</name>
    <dbReference type="NCBI Taxonomy" id="5627"/>
    <lineage>
        <taxon>Eukaryota</taxon>
        <taxon>Fungi</taxon>
        <taxon>Dikarya</taxon>
        <taxon>Basidiomycota</taxon>
        <taxon>Agaricomycotina</taxon>
        <taxon>Agaricomycetes</taxon>
        <taxon>Polyporales</taxon>
        <taxon>Grifolaceae</taxon>
        <taxon>Grifola</taxon>
    </lineage>
</organism>
<evidence type="ECO:0000256" key="1">
    <source>
        <dbReference type="SAM" id="MobiDB-lite"/>
    </source>
</evidence>
<gene>
    <name evidence="2" type="ORF">A0H81_10362</name>
</gene>
<protein>
    <submittedName>
        <fullName evidence="2">Uncharacterized protein</fullName>
    </submittedName>
</protein>
<dbReference type="EMBL" id="LUGG01000015">
    <property type="protein sequence ID" value="OBZ69946.1"/>
    <property type="molecule type" value="Genomic_DNA"/>
</dbReference>
<proteinExistence type="predicted"/>
<sequence length="102" mass="10943">MTKARAMRTHAPTTTLAVCTAESVLAGSHVSLGCHECSDNNSVVSGRKGETTSTRGTTGDDEEKGFSDEQVYLARFVPQAKRAKTVRGMYLSTSSTRMGGRR</sequence>